<dbReference type="STRING" id="211114.SAMN04489726_0256"/>
<name>A0A1G9R6B0_ALLAB</name>
<reference evidence="1 2" key="1">
    <citation type="submission" date="2016-10" db="EMBL/GenBank/DDBJ databases">
        <authorList>
            <person name="de Groot N.N."/>
        </authorList>
    </citation>
    <scope>NUCLEOTIDE SEQUENCE [LARGE SCALE GENOMIC DNA]</scope>
    <source>
        <strain evidence="1 2">DSM 44149</strain>
    </source>
</reference>
<accession>A0A1G9R6B0</accession>
<evidence type="ECO:0000313" key="1">
    <source>
        <dbReference type="EMBL" id="SDM18836.1"/>
    </source>
</evidence>
<sequence>MPGHRIPGVQKEFRLSAEVATLSPERAGLLSLDVLIEYEGKEHVNR</sequence>
<gene>
    <name evidence="1" type="ORF">SAMN04489726_0256</name>
</gene>
<evidence type="ECO:0000313" key="2">
    <source>
        <dbReference type="Proteomes" id="UP000183376"/>
    </source>
</evidence>
<organism evidence="1 2">
    <name type="scientific">Allokutzneria albata</name>
    <name type="common">Kibdelosporangium albatum</name>
    <dbReference type="NCBI Taxonomy" id="211114"/>
    <lineage>
        <taxon>Bacteria</taxon>
        <taxon>Bacillati</taxon>
        <taxon>Actinomycetota</taxon>
        <taxon>Actinomycetes</taxon>
        <taxon>Pseudonocardiales</taxon>
        <taxon>Pseudonocardiaceae</taxon>
        <taxon>Allokutzneria</taxon>
    </lineage>
</organism>
<keyword evidence="2" id="KW-1185">Reference proteome</keyword>
<proteinExistence type="predicted"/>
<protein>
    <submittedName>
        <fullName evidence="1">Uncharacterized protein</fullName>
    </submittedName>
</protein>
<dbReference type="AlphaFoldDB" id="A0A1G9R6B0"/>
<dbReference type="Proteomes" id="UP000183376">
    <property type="component" value="Chromosome I"/>
</dbReference>
<dbReference type="EMBL" id="LT629701">
    <property type="protein sequence ID" value="SDM18836.1"/>
    <property type="molecule type" value="Genomic_DNA"/>
</dbReference>